<sequence length="233" mass="26720">MRRNVFGHRYVQDLEDKVKESGDIASRNAAQELKRHREMRNKTAVVREYKRGDKVLILLPKDGNNLYIRDAIKQEMQQMLDTGIIRPSSSPFASPITVVRKKDGTIRLCIDFRRLNSVTVFDAEPILTLDEILAQLTESKVFTKIDLCKAPTFQKVMRMAVRHLPHVASYFDDILIHRASWEDHLLDLEATLQALRQHNLTGKPKVFVGFTSIEFLGHIVGVVRPDEAKTEDS</sequence>
<dbReference type="PANTHER" id="PTHR24559">
    <property type="entry name" value="TRANSPOSON TY3-I GAG-POL POLYPROTEIN"/>
    <property type="match status" value="1"/>
</dbReference>
<evidence type="ECO:0000313" key="2">
    <source>
        <dbReference type="Proteomes" id="UP000735302"/>
    </source>
</evidence>
<dbReference type="Proteomes" id="UP000735302">
    <property type="component" value="Unassembled WGS sequence"/>
</dbReference>
<dbReference type="InterPro" id="IPR053134">
    <property type="entry name" value="RNA-dir_DNA_polymerase"/>
</dbReference>
<proteinExistence type="predicted"/>
<dbReference type="FunFam" id="3.30.70.270:FF:000003">
    <property type="entry name" value="Transposon Ty3-G Gag-Pol polyprotein"/>
    <property type="match status" value="1"/>
</dbReference>
<reference evidence="1 2" key="1">
    <citation type="journal article" date="2021" name="Elife">
        <title>Chloroplast acquisition without the gene transfer in kleptoplastic sea slugs, Plakobranchus ocellatus.</title>
        <authorList>
            <person name="Maeda T."/>
            <person name="Takahashi S."/>
            <person name="Yoshida T."/>
            <person name="Shimamura S."/>
            <person name="Takaki Y."/>
            <person name="Nagai Y."/>
            <person name="Toyoda A."/>
            <person name="Suzuki Y."/>
            <person name="Arimoto A."/>
            <person name="Ishii H."/>
            <person name="Satoh N."/>
            <person name="Nishiyama T."/>
            <person name="Hasebe M."/>
            <person name="Maruyama T."/>
            <person name="Minagawa J."/>
            <person name="Obokata J."/>
            <person name="Shigenobu S."/>
        </authorList>
    </citation>
    <scope>NUCLEOTIDE SEQUENCE [LARGE SCALE GENOMIC DNA]</scope>
</reference>
<dbReference type="InterPro" id="IPR043502">
    <property type="entry name" value="DNA/RNA_pol_sf"/>
</dbReference>
<comment type="caution">
    <text evidence="1">The sequence shown here is derived from an EMBL/GenBank/DDBJ whole genome shotgun (WGS) entry which is preliminary data.</text>
</comment>
<dbReference type="Gene3D" id="3.10.10.10">
    <property type="entry name" value="HIV Type 1 Reverse Transcriptase, subunit A, domain 1"/>
    <property type="match status" value="1"/>
</dbReference>
<dbReference type="AlphaFoldDB" id="A0AAV4CSF3"/>
<dbReference type="Gene3D" id="3.30.70.270">
    <property type="match status" value="2"/>
</dbReference>
<organism evidence="1 2">
    <name type="scientific">Plakobranchus ocellatus</name>
    <dbReference type="NCBI Taxonomy" id="259542"/>
    <lineage>
        <taxon>Eukaryota</taxon>
        <taxon>Metazoa</taxon>
        <taxon>Spiralia</taxon>
        <taxon>Lophotrochozoa</taxon>
        <taxon>Mollusca</taxon>
        <taxon>Gastropoda</taxon>
        <taxon>Heterobranchia</taxon>
        <taxon>Euthyneura</taxon>
        <taxon>Panpulmonata</taxon>
        <taxon>Sacoglossa</taxon>
        <taxon>Placobranchoidea</taxon>
        <taxon>Plakobranchidae</taxon>
        <taxon>Plakobranchus</taxon>
    </lineage>
</organism>
<protein>
    <submittedName>
        <fullName evidence="1">Zinc finger protein</fullName>
    </submittedName>
</protein>
<accession>A0AAV4CSF3</accession>
<name>A0AAV4CSF3_9GAST</name>
<dbReference type="CDD" id="cd01647">
    <property type="entry name" value="RT_LTR"/>
    <property type="match status" value="1"/>
</dbReference>
<dbReference type="EMBL" id="BLXT01006933">
    <property type="protein sequence ID" value="GFO34790.1"/>
    <property type="molecule type" value="Genomic_DNA"/>
</dbReference>
<dbReference type="InterPro" id="IPR043128">
    <property type="entry name" value="Rev_trsase/Diguanyl_cyclase"/>
</dbReference>
<gene>
    <name evidence="1" type="ORF">PoB_006129500</name>
</gene>
<dbReference type="SUPFAM" id="SSF56672">
    <property type="entry name" value="DNA/RNA polymerases"/>
    <property type="match status" value="1"/>
</dbReference>
<keyword evidence="2" id="KW-1185">Reference proteome</keyword>
<evidence type="ECO:0000313" key="1">
    <source>
        <dbReference type="EMBL" id="GFO34790.1"/>
    </source>
</evidence>
<dbReference type="PANTHER" id="PTHR24559:SF444">
    <property type="entry name" value="REVERSE TRANSCRIPTASE DOMAIN-CONTAINING PROTEIN"/>
    <property type="match status" value="1"/>
</dbReference>